<dbReference type="SMART" id="SM00487">
    <property type="entry name" value="DEXDc"/>
    <property type="match status" value="1"/>
</dbReference>
<organism evidence="16 17">
    <name type="scientific">Caenorhabditis auriculariae</name>
    <dbReference type="NCBI Taxonomy" id="2777116"/>
    <lineage>
        <taxon>Eukaryota</taxon>
        <taxon>Metazoa</taxon>
        <taxon>Ecdysozoa</taxon>
        <taxon>Nematoda</taxon>
        <taxon>Chromadorea</taxon>
        <taxon>Rhabditida</taxon>
        <taxon>Rhabditina</taxon>
        <taxon>Rhabditomorpha</taxon>
        <taxon>Rhabditoidea</taxon>
        <taxon>Rhabditidae</taxon>
        <taxon>Peloderinae</taxon>
        <taxon>Caenorhabditis</taxon>
    </lineage>
</organism>
<feature type="domain" description="Helicase ATP-binding" evidence="14">
    <location>
        <begin position="387"/>
        <end position="555"/>
    </location>
</feature>
<dbReference type="Gene3D" id="3.40.50.10810">
    <property type="entry name" value="Tandem AAA-ATPase domain"/>
    <property type="match status" value="1"/>
</dbReference>
<dbReference type="InterPro" id="IPR014001">
    <property type="entry name" value="Helicase_ATP-bd"/>
</dbReference>
<evidence type="ECO:0000256" key="5">
    <source>
        <dbReference type="ARBA" id="ARBA00022801"/>
    </source>
</evidence>
<dbReference type="CDD" id="cd18793">
    <property type="entry name" value="SF2_C_SNF"/>
    <property type="match status" value="1"/>
</dbReference>
<evidence type="ECO:0000256" key="6">
    <source>
        <dbReference type="ARBA" id="ARBA00022806"/>
    </source>
</evidence>
<feature type="region of interest" description="Disordered" evidence="13">
    <location>
        <begin position="1"/>
        <end position="23"/>
    </location>
</feature>
<dbReference type="EC" id="3.6.4.12" evidence="3"/>
<dbReference type="EMBL" id="CAJGYM010000076">
    <property type="protein sequence ID" value="CAD6196652.1"/>
    <property type="molecule type" value="Genomic_DNA"/>
</dbReference>
<feature type="compositionally biased region" description="Basic and acidic residues" evidence="13">
    <location>
        <begin position="899"/>
        <end position="919"/>
    </location>
</feature>
<feature type="compositionally biased region" description="Acidic residues" evidence="13">
    <location>
        <begin position="224"/>
        <end position="238"/>
    </location>
</feature>
<keyword evidence="17" id="KW-1185">Reference proteome</keyword>
<dbReference type="Pfam" id="PF00271">
    <property type="entry name" value="Helicase_C"/>
    <property type="match status" value="1"/>
</dbReference>
<feature type="domain" description="Helicase C-terminal" evidence="15">
    <location>
        <begin position="739"/>
        <end position="896"/>
    </location>
</feature>
<dbReference type="GO" id="GO:0006325">
    <property type="term" value="P:chromatin organization"/>
    <property type="evidence" value="ECO:0007669"/>
    <property type="project" value="UniProtKB-KW"/>
</dbReference>
<dbReference type="OrthoDB" id="448448at2759"/>
<feature type="compositionally biased region" description="Acidic residues" evidence="13">
    <location>
        <begin position="72"/>
        <end position="104"/>
    </location>
</feature>
<keyword evidence="8" id="KW-0156">Chromatin regulator</keyword>
<dbReference type="GO" id="GO:0005694">
    <property type="term" value="C:chromosome"/>
    <property type="evidence" value="ECO:0007669"/>
    <property type="project" value="UniProtKB-ARBA"/>
</dbReference>
<dbReference type="InterPro" id="IPR001650">
    <property type="entry name" value="Helicase_C-like"/>
</dbReference>
<dbReference type="PROSITE" id="PS51194">
    <property type="entry name" value="HELICASE_CTER"/>
    <property type="match status" value="1"/>
</dbReference>
<dbReference type="GO" id="GO:0003677">
    <property type="term" value="F:DNA binding"/>
    <property type="evidence" value="ECO:0007669"/>
    <property type="project" value="UniProtKB-KW"/>
</dbReference>
<evidence type="ECO:0000256" key="4">
    <source>
        <dbReference type="ARBA" id="ARBA00022741"/>
    </source>
</evidence>
<dbReference type="SUPFAM" id="SSF52540">
    <property type="entry name" value="P-loop containing nucleoside triphosphate hydrolases"/>
    <property type="match status" value="2"/>
</dbReference>
<evidence type="ECO:0000313" key="17">
    <source>
        <dbReference type="Proteomes" id="UP000835052"/>
    </source>
</evidence>
<evidence type="ECO:0000313" key="16">
    <source>
        <dbReference type="EMBL" id="CAD6196652.1"/>
    </source>
</evidence>
<dbReference type="Gene3D" id="3.40.50.300">
    <property type="entry name" value="P-loop containing nucleotide triphosphate hydrolases"/>
    <property type="match status" value="2"/>
</dbReference>
<evidence type="ECO:0000256" key="10">
    <source>
        <dbReference type="ARBA" id="ARBA00023242"/>
    </source>
</evidence>
<keyword evidence="5" id="KW-0378">Hydrolase</keyword>
<accession>A0A8S1HMV2</accession>
<keyword evidence="10" id="KW-0539">Nucleus</keyword>
<dbReference type="CDD" id="cd17998">
    <property type="entry name" value="DEXHc_SMARCAD1"/>
    <property type="match status" value="1"/>
</dbReference>
<feature type="compositionally biased region" description="Basic and acidic residues" evidence="13">
    <location>
        <begin position="255"/>
        <end position="270"/>
    </location>
</feature>
<dbReference type="Proteomes" id="UP000835052">
    <property type="component" value="Unassembled WGS sequence"/>
</dbReference>
<protein>
    <recommendedName>
        <fullName evidence="12">SWI/SNF-related matrix-associated actin-dependent regulator of chromatin subfamily A containing DEAD/H box 1 homolog</fullName>
        <ecNumber evidence="3">3.6.4.12</ecNumber>
    </recommendedName>
</protein>
<dbReference type="InterPro" id="IPR027417">
    <property type="entry name" value="P-loop_NTPase"/>
</dbReference>
<feature type="compositionally biased region" description="Acidic residues" evidence="13">
    <location>
        <begin position="181"/>
        <end position="197"/>
    </location>
</feature>
<feature type="compositionally biased region" description="Basic and acidic residues" evidence="13">
    <location>
        <begin position="932"/>
        <end position="941"/>
    </location>
</feature>
<evidence type="ECO:0000256" key="3">
    <source>
        <dbReference type="ARBA" id="ARBA00012551"/>
    </source>
</evidence>
<dbReference type="FunFam" id="3.40.50.10810:FF:000014">
    <property type="entry name" value="SWI/SNF-related matrix-associated actin-dependent regulator of chromatin subfamily A containing DEAD/H box 1"/>
    <property type="match status" value="1"/>
</dbReference>
<name>A0A8S1HMV2_9PELO</name>
<dbReference type="GO" id="GO:0016787">
    <property type="term" value="F:hydrolase activity"/>
    <property type="evidence" value="ECO:0007669"/>
    <property type="project" value="UniProtKB-KW"/>
</dbReference>
<feature type="compositionally biased region" description="Basic and acidic residues" evidence="13">
    <location>
        <begin position="164"/>
        <end position="180"/>
    </location>
</feature>
<dbReference type="Pfam" id="PF00176">
    <property type="entry name" value="SNF2-rel_dom"/>
    <property type="match status" value="1"/>
</dbReference>
<dbReference type="PANTHER" id="PTHR10799">
    <property type="entry name" value="SNF2/RAD54 HELICASE FAMILY"/>
    <property type="match status" value="1"/>
</dbReference>
<dbReference type="InterPro" id="IPR049730">
    <property type="entry name" value="SNF2/RAD54-like_C"/>
</dbReference>
<evidence type="ECO:0000259" key="15">
    <source>
        <dbReference type="PROSITE" id="PS51194"/>
    </source>
</evidence>
<evidence type="ECO:0000259" key="14">
    <source>
        <dbReference type="PROSITE" id="PS51192"/>
    </source>
</evidence>
<evidence type="ECO:0000256" key="13">
    <source>
        <dbReference type="SAM" id="MobiDB-lite"/>
    </source>
</evidence>
<evidence type="ECO:0000256" key="2">
    <source>
        <dbReference type="ARBA" id="ARBA00007025"/>
    </source>
</evidence>
<keyword evidence="7" id="KW-0067">ATP-binding</keyword>
<reference evidence="16" key="1">
    <citation type="submission" date="2020-10" db="EMBL/GenBank/DDBJ databases">
        <authorList>
            <person name="Kikuchi T."/>
        </authorList>
    </citation>
    <scope>NUCLEOTIDE SEQUENCE</scope>
    <source>
        <strain evidence="16">NKZ352</strain>
    </source>
</reference>
<dbReference type="AlphaFoldDB" id="A0A8S1HMV2"/>
<dbReference type="InterPro" id="IPR000330">
    <property type="entry name" value="SNF2_N"/>
</dbReference>
<evidence type="ECO:0000256" key="12">
    <source>
        <dbReference type="ARBA" id="ARBA00069890"/>
    </source>
</evidence>
<gene>
    <name evidence="16" type="ORF">CAUJ_LOCUS12566</name>
</gene>
<dbReference type="GO" id="GO:0005634">
    <property type="term" value="C:nucleus"/>
    <property type="evidence" value="ECO:0007669"/>
    <property type="project" value="UniProtKB-SubCell"/>
</dbReference>
<feature type="compositionally biased region" description="Basic and acidic residues" evidence="13">
    <location>
        <begin position="198"/>
        <end position="212"/>
    </location>
</feature>
<evidence type="ECO:0000256" key="11">
    <source>
        <dbReference type="ARBA" id="ARBA00059294"/>
    </source>
</evidence>
<dbReference type="PROSITE" id="PS51192">
    <property type="entry name" value="HELICASE_ATP_BIND_1"/>
    <property type="match status" value="1"/>
</dbReference>
<feature type="compositionally biased region" description="Acidic residues" evidence="13">
    <location>
        <begin position="245"/>
        <end position="254"/>
    </location>
</feature>
<evidence type="ECO:0000256" key="7">
    <source>
        <dbReference type="ARBA" id="ARBA00022840"/>
    </source>
</evidence>
<sequence>MSTCKFDSGGKVRVAHQASAASSLLKQSIESKRLALSKIANSLNGSAKKGHPQINAKRSLASKPKKRKTSSDDDDDDEFVVEDEEEEEGEDEFRDDDDDFEEEEGPKKRKVPAKKFTSPNGKTASAQPSIVKKKEFTLSESSDEDDWKGKPRLDESHSTAMKTRVTEKKNQKESRRKAVIESDENDEFIDDDSDIEPDISRKKQTLKSEKKKAANQVKRKKGESDDEWEEFVEEDDDELGRAEDAETPSDDSDAEERNREKRRTRETPTTRSCREFFNGATLEELLATPRVNEKIAEVIMKKRPFENFADLEDGIGAVPRGKQALEAYIEHLENRGVLEKILDDCKDHAETVARDFERMTAGPLSLPLLKEDCTLHDYQKVGVKWLIMMYKKDLNCILGDEMGLGKTIQIISFLSYLKATDVPGPHLIVVPSSTIENWMNELQKWCPKLKLLTYYGNQDERKHLRHKVKKQKETTDIVLTTYNMISSKTDDRKFFKNFSMNYVIYDEGHMLKNCASERYRNLMKVRGKRKILLTGTPLQNNLIELISLMYFVLTKVFNRYCEDITQLLSHFKQQGPALEAGNAVLYQKDRIEQAKSILQPYILRRLKTQALGNLPTKTEKVLEVDLTSEQQELYDTVLESVRNDDYYGGNSYGALMRLRQAANHPLLRRSHYNEFKLDKIAKTLCSKEKPYETKKWEDVADDISFLSDFQIHQLCEKFRSTQKFLLDEQLALHSGKCKQLDKMLPEIAKLGDKVLIFSQFTSMLDILEVYLHIRGYSFKRLDGSTPVMDRQEMINEFNTSSSSELFIFLLSTKAGGLGINLTSANHIIIHDIDFNPYNDKQAEDRCHRMGQKKEVHVTRLISKDTVEVGMHMVAKKKLQLEKQVTGGIKGQLEEDDEDSRGSKAEVTENNGEEKLDEKTLNNLLSGALRRRSLCEAEKETSPSDSPTSSKNKKSKARK</sequence>
<keyword evidence="4" id="KW-0547">Nucleotide-binding</keyword>
<feature type="region of interest" description="Disordered" evidence="13">
    <location>
        <begin position="42"/>
        <end position="270"/>
    </location>
</feature>
<dbReference type="GO" id="GO:0003678">
    <property type="term" value="F:DNA helicase activity"/>
    <property type="evidence" value="ECO:0007669"/>
    <property type="project" value="UniProtKB-EC"/>
</dbReference>
<proteinExistence type="inferred from homology"/>
<comment type="similarity">
    <text evidence="2">Belongs to the SNF2/RAD54 helicase family.</text>
</comment>
<feature type="region of interest" description="Disordered" evidence="13">
    <location>
        <begin position="889"/>
        <end position="958"/>
    </location>
</feature>
<evidence type="ECO:0000256" key="1">
    <source>
        <dbReference type="ARBA" id="ARBA00004123"/>
    </source>
</evidence>
<comment type="subcellular location">
    <subcellularLocation>
        <location evidence="1">Nucleus</location>
    </subcellularLocation>
</comment>
<dbReference type="SMART" id="SM00490">
    <property type="entry name" value="HELICc"/>
    <property type="match status" value="1"/>
</dbReference>
<comment type="caution">
    <text evidence="16">The sequence shown here is derived from an EMBL/GenBank/DDBJ whole genome shotgun (WGS) entry which is preliminary data.</text>
</comment>
<keyword evidence="9" id="KW-0238">DNA-binding</keyword>
<dbReference type="InterPro" id="IPR038718">
    <property type="entry name" value="SNF2-like_sf"/>
</dbReference>
<dbReference type="GO" id="GO:0005524">
    <property type="term" value="F:ATP binding"/>
    <property type="evidence" value="ECO:0007669"/>
    <property type="project" value="UniProtKB-KW"/>
</dbReference>
<feature type="compositionally biased region" description="Polar residues" evidence="13">
    <location>
        <begin position="117"/>
        <end position="128"/>
    </location>
</feature>
<comment type="function">
    <text evidence="11">DNA helicase that possesses intrinsic ATP-dependent nucleosome-remodeling activity and is both required for DNA repair and heterochromatin organization. Promotes DNA end resection of double-strand breaks (DSBs) following DNA damage: probably acts by weakening histone DNA interactions in nucleosomes flanking DSBs.</text>
</comment>
<feature type="compositionally biased region" description="Basic and acidic residues" evidence="13">
    <location>
        <begin position="147"/>
        <end position="157"/>
    </location>
</feature>
<evidence type="ECO:0000256" key="8">
    <source>
        <dbReference type="ARBA" id="ARBA00022853"/>
    </source>
</evidence>
<evidence type="ECO:0000256" key="9">
    <source>
        <dbReference type="ARBA" id="ARBA00023125"/>
    </source>
</evidence>
<keyword evidence="6" id="KW-0347">Helicase</keyword>